<dbReference type="Proteomes" id="UP000558488">
    <property type="component" value="Unassembled WGS sequence"/>
</dbReference>
<comment type="caution">
    <text evidence="2">The sequence shown here is derived from an EMBL/GenBank/DDBJ whole genome shotgun (WGS) entry which is preliminary data.</text>
</comment>
<proteinExistence type="predicted"/>
<keyword evidence="1" id="KW-0812">Transmembrane</keyword>
<reference evidence="2 3" key="1">
    <citation type="journal article" date="2020" name="Nature">
        <title>Six reference-quality genomes reveal evolution of bat adaptations.</title>
        <authorList>
            <person name="Jebb D."/>
            <person name="Huang Z."/>
            <person name="Pippel M."/>
            <person name="Hughes G.M."/>
            <person name="Lavrichenko K."/>
            <person name="Devanna P."/>
            <person name="Winkler S."/>
            <person name="Jermiin L.S."/>
            <person name="Skirmuntt E.C."/>
            <person name="Katzourakis A."/>
            <person name="Burkitt-Gray L."/>
            <person name="Ray D.A."/>
            <person name="Sullivan K.A.M."/>
            <person name="Roscito J.G."/>
            <person name="Kirilenko B.M."/>
            <person name="Davalos L.M."/>
            <person name="Corthals A.P."/>
            <person name="Power M.L."/>
            <person name="Jones G."/>
            <person name="Ransome R.D."/>
            <person name="Dechmann D.K.N."/>
            <person name="Locatelli A.G."/>
            <person name="Puechmaille S.J."/>
            <person name="Fedrigo O."/>
            <person name="Jarvis E.D."/>
            <person name="Hiller M."/>
            <person name="Vernes S.C."/>
            <person name="Myers E.W."/>
            <person name="Teeling E.C."/>
        </authorList>
    </citation>
    <scope>NUCLEOTIDE SEQUENCE [LARGE SCALE GENOMIC DNA]</scope>
    <source>
        <strain evidence="2">MPipKuh1</strain>
        <tissue evidence="2">Flight muscle</tissue>
    </source>
</reference>
<accession>A0A7J8B1G2</accession>
<keyword evidence="1" id="KW-1133">Transmembrane helix</keyword>
<feature type="transmembrane region" description="Helical" evidence="1">
    <location>
        <begin position="50"/>
        <end position="71"/>
    </location>
</feature>
<evidence type="ECO:0000256" key="1">
    <source>
        <dbReference type="SAM" id="Phobius"/>
    </source>
</evidence>
<keyword evidence="1" id="KW-0472">Membrane</keyword>
<evidence type="ECO:0000313" key="2">
    <source>
        <dbReference type="EMBL" id="KAF6392504.1"/>
    </source>
</evidence>
<name>A0A7J8B1G2_PIPKU</name>
<protein>
    <submittedName>
        <fullName evidence="2">Uncharacterized protein</fullName>
    </submittedName>
</protein>
<organism evidence="2 3">
    <name type="scientific">Pipistrellus kuhlii</name>
    <name type="common">Kuhl's pipistrelle</name>
    <dbReference type="NCBI Taxonomy" id="59472"/>
    <lineage>
        <taxon>Eukaryota</taxon>
        <taxon>Metazoa</taxon>
        <taxon>Chordata</taxon>
        <taxon>Craniata</taxon>
        <taxon>Vertebrata</taxon>
        <taxon>Euteleostomi</taxon>
        <taxon>Mammalia</taxon>
        <taxon>Eutheria</taxon>
        <taxon>Laurasiatheria</taxon>
        <taxon>Chiroptera</taxon>
        <taxon>Yangochiroptera</taxon>
        <taxon>Vespertilionidae</taxon>
        <taxon>Pipistrellus</taxon>
    </lineage>
</organism>
<evidence type="ECO:0000313" key="3">
    <source>
        <dbReference type="Proteomes" id="UP000558488"/>
    </source>
</evidence>
<dbReference type="EMBL" id="JACAGB010000001">
    <property type="protein sequence ID" value="KAF6392504.1"/>
    <property type="molecule type" value="Genomic_DNA"/>
</dbReference>
<keyword evidence="3" id="KW-1185">Reference proteome</keyword>
<dbReference type="AlphaFoldDB" id="A0A7J8B1G2"/>
<gene>
    <name evidence="2" type="ORF">mPipKuh1_007713</name>
</gene>
<sequence>MRGEGSVSHITATSSWVSFGISSNSVVRKRNCVLSNYYHLGSSLKSVFGIFYLQYLYLKFLFPILLLPFLLTTGTTSLQDFVLNQLSHTFPFLQTTKGLCPSFLELFCPLIENLKGTSEIS</sequence>